<keyword evidence="2" id="KW-1185">Reference proteome</keyword>
<dbReference type="EMBL" id="CP078073">
    <property type="protein sequence ID" value="QXL87708.1"/>
    <property type="molecule type" value="Genomic_DNA"/>
</dbReference>
<evidence type="ECO:0000313" key="1">
    <source>
        <dbReference type="EMBL" id="QXL87708.1"/>
    </source>
</evidence>
<dbReference type="RefSeq" id="WP_257894562.1">
    <property type="nucleotide sequence ID" value="NZ_JAIMBW010000001.1"/>
</dbReference>
<reference evidence="1 2" key="1">
    <citation type="submission" date="2021-07" db="EMBL/GenBank/DDBJ databases">
        <title>Karlodiniumbacter phycospheric gen. nov., sp. nov., a phycosphere bacterium isolated from karlodinium veneficum.</title>
        <authorList>
            <person name="Peng Y."/>
            <person name="Jiang L."/>
            <person name="Lee J."/>
        </authorList>
    </citation>
    <scope>NUCLEOTIDE SEQUENCE</scope>
    <source>
        <strain evidence="1 2">N5</strain>
    </source>
</reference>
<organism evidence="1">
    <name type="scientific">Gymnodinialimonas phycosphaerae</name>
    <dbReference type="NCBI Taxonomy" id="2841589"/>
    <lineage>
        <taxon>Bacteria</taxon>
        <taxon>Pseudomonadati</taxon>
        <taxon>Pseudomonadota</taxon>
        <taxon>Alphaproteobacteria</taxon>
        <taxon>Rhodobacterales</taxon>
        <taxon>Paracoccaceae</taxon>
        <taxon>Gymnodinialimonas</taxon>
    </lineage>
</organism>
<dbReference type="AlphaFoldDB" id="A0A975TU66"/>
<dbReference type="EMBL" id="JAIMBW010000001">
    <property type="protein sequence ID" value="MBY4895104.1"/>
    <property type="molecule type" value="Genomic_DNA"/>
</dbReference>
<proteinExistence type="predicted"/>
<protein>
    <submittedName>
        <fullName evidence="1">Uncharacterized protein</fullName>
    </submittedName>
</protein>
<dbReference type="Proteomes" id="UP000693972">
    <property type="component" value="Unassembled WGS sequence"/>
</dbReference>
<name>A0A975TU66_9RHOB</name>
<accession>A0A975TU66</accession>
<sequence>MSTMNVLSITLIALILATCLALFFGVRAAQAGVLQTPAGGFGVIDAPAPAPRPDGFTSTAGGDPNV</sequence>
<evidence type="ECO:0000313" key="2">
    <source>
        <dbReference type="Proteomes" id="UP000693972"/>
    </source>
</evidence>
<gene>
    <name evidence="1" type="ORF">KUL25_20275</name>
</gene>